<keyword evidence="7" id="KW-0788">Thiol protease</keyword>
<organism evidence="13 14">
    <name type="scientific">Sanguibacteroides justesenii</name>
    <dbReference type="NCBI Taxonomy" id="1547597"/>
    <lineage>
        <taxon>Bacteria</taxon>
        <taxon>Pseudomonadati</taxon>
        <taxon>Bacteroidota</taxon>
        <taxon>Bacteroidia</taxon>
        <taxon>Bacteroidales</taxon>
        <taxon>Porphyromonadaceae</taxon>
        <taxon>Sanguibacteroides</taxon>
    </lineage>
</organism>
<dbReference type="AlphaFoldDB" id="A0AB34R9J1"/>
<evidence type="ECO:0000256" key="10">
    <source>
        <dbReference type="SAM" id="MobiDB-lite"/>
    </source>
</evidence>
<accession>A0AB34R9J1</accession>
<dbReference type="GO" id="GO:0008234">
    <property type="term" value="F:cysteine-type peptidase activity"/>
    <property type="evidence" value="ECO:0007669"/>
    <property type="project" value="UniProtKB-KW"/>
</dbReference>
<keyword evidence="8" id="KW-1015">Disulfide bond</keyword>
<evidence type="ECO:0000256" key="2">
    <source>
        <dbReference type="ARBA" id="ARBA00006067"/>
    </source>
</evidence>
<keyword evidence="6" id="KW-0677">Repeat</keyword>
<dbReference type="InterPro" id="IPR003598">
    <property type="entry name" value="Ig_sub2"/>
</dbReference>
<dbReference type="GO" id="GO:0005737">
    <property type="term" value="C:cytoplasm"/>
    <property type="evidence" value="ECO:0007669"/>
    <property type="project" value="UniProtKB-SubCell"/>
</dbReference>
<dbReference type="InterPro" id="IPR013098">
    <property type="entry name" value="Ig_I-set"/>
</dbReference>
<dbReference type="Gene3D" id="2.60.40.10">
    <property type="entry name" value="Immunoglobulins"/>
    <property type="match status" value="1"/>
</dbReference>
<evidence type="ECO:0000256" key="1">
    <source>
        <dbReference type="ARBA" id="ARBA00004496"/>
    </source>
</evidence>
<dbReference type="InterPro" id="IPR013783">
    <property type="entry name" value="Ig-like_fold"/>
</dbReference>
<comment type="similarity">
    <text evidence="2">Belongs to the peptidase C25 family.</text>
</comment>
<dbReference type="Pfam" id="PF07679">
    <property type="entry name" value="I-set"/>
    <property type="match status" value="1"/>
</dbReference>
<comment type="caution">
    <text evidence="13">The sequence shown here is derived from an EMBL/GenBank/DDBJ whole genome shotgun (WGS) entry which is preliminary data.</text>
</comment>
<reference evidence="13 14" key="1">
    <citation type="submission" date="2014-07" db="EMBL/GenBank/DDBJ databases">
        <title>Porphyromonadaceae bacterium OUH 334697 = ATCC BAA-2682 = DSM 28341 draft genome.</title>
        <authorList>
            <person name="Sydenham T.V."/>
            <person name="Hasman H."/>
            <person name="Justesen U.S."/>
        </authorList>
    </citation>
    <scope>NUCLEOTIDE SEQUENCE [LARGE SCALE GENOMIC DNA]</scope>
    <source>
        <strain evidence="13 14">OUH 334697</strain>
    </source>
</reference>
<evidence type="ECO:0000256" key="8">
    <source>
        <dbReference type="ARBA" id="ARBA00023157"/>
    </source>
</evidence>
<feature type="signal peptide" evidence="11">
    <location>
        <begin position="1"/>
        <end position="25"/>
    </location>
</feature>
<dbReference type="PANTHER" id="PTHR47633">
    <property type="entry name" value="IMMUNOGLOBULIN"/>
    <property type="match status" value="1"/>
</dbReference>
<dbReference type="EMBL" id="JPIT01000008">
    <property type="protein sequence ID" value="KIO46987.1"/>
    <property type="molecule type" value="Genomic_DNA"/>
</dbReference>
<dbReference type="PROSITE" id="PS50835">
    <property type="entry name" value="IG_LIKE"/>
    <property type="match status" value="1"/>
</dbReference>
<protein>
    <recommendedName>
        <fullName evidence="12">Ig-like domain-containing protein</fullName>
    </recommendedName>
</protein>
<dbReference type="GO" id="GO:0006508">
    <property type="term" value="P:proteolysis"/>
    <property type="evidence" value="ECO:0007669"/>
    <property type="project" value="UniProtKB-KW"/>
</dbReference>
<dbReference type="FunFam" id="2.60.40.10:FF:000345">
    <property type="entry name" value="Muscle M-line assembly protein unc-89"/>
    <property type="match status" value="1"/>
</dbReference>
<feature type="region of interest" description="Disordered" evidence="10">
    <location>
        <begin position="24"/>
        <end position="48"/>
    </location>
</feature>
<evidence type="ECO:0000256" key="9">
    <source>
        <dbReference type="ARBA" id="ARBA00023319"/>
    </source>
</evidence>
<evidence type="ECO:0000313" key="13">
    <source>
        <dbReference type="EMBL" id="KIO46987.1"/>
    </source>
</evidence>
<comment type="similarity">
    <text evidence="3">Belongs to the protein kinase superfamily. CAMK Ser/Thr protein kinase family.</text>
</comment>
<evidence type="ECO:0000256" key="11">
    <source>
        <dbReference type="SAM" id="SignalP"/>
    </source>
</evidence>
<evidence type="ECO:0000256" key="7">
    <source>
        <dbReference type="ARBA" id="ARBA00022807"/>
    </source>
</evidence>
<dbReference type="SMART" id="SM00408">
    <property type="entry name" value="IGc2"/>
    <property type="match status" value="1"/>
</dbReference>
<keyword evidence="4" id="KW-0963">Cytoplasm</keyword>
<dbReference type="RefSeq" id="WP_041502399.1">
    <property type="nucleotide sequence ID" value="NZ_JPIT01000008.1"/>
</dbReference>
<dbReference type="InterPro" id="IPR007110">
    <property type="entry name" value="Ig-like_dom"/>
</dbReference>
<evidence type="ECO:0000256" key="6">
    <source>
        <dbReference type="ARBA" id="ARBA00022737"/>
    </source>
</evidence>
<evidence type="ECO:0000313" key="14">
    <source>
        <dbReference type="Proteomes" id="UP000031937"/>
    </source>
</evidence>
<evidence type="ECO:0000259" key="12">
    <source>
        <dbReference type="PROSITE" id="PS50835"/>
    </source>
</evidence>
<keyword evidence="5" id="KW-0645">Protease</keyword>
<keyword evidence="11" id="KW-0732">Signal</keyword>
<evidence type="ECO:0000256" key="5">
    <source>
        <dbReference type="ARBA" id="ARBA00022670"/>
    </source>
</evidence>
<evidence type="ECO:0000256" key="4">
    <source>
        <dbReference type="ARBA" id="ARBA00022490"/>
    </source>
</evidence>
<dbReference type="SMART" id="SM00409">
    <property type="entry name" value="IG"/>
    <property type="match status" value="1"/>
</dbReference>
<dbReference type="InterPro" id="IPR003599">
    <property type="entry name" value="Ig_sub"/>
</dbReference>
<dbReference type="InterPro" id="IPR036179">
    <property type="entry name" value="Ig-like_dom_sf"/>
</dbReference>
<proteinExistence type="inferred from homology"/>
<keyword evidence="9" id="KW-0393">Immunoglobulin domain</keyword>
<keyword evidence="7" id="KW-0378">Hydrolase</keyword>
<dbReference type="PANTHER" id="PTHR47633:SF4">
    <property type="entry name" value="MYOPALLADIN ISOFORM X1"/>
    <property type="match status" value="1"/>
</dbReference>
<gene>
    <name evidence="13" type="ORF">IE90_02935</name>
</gene>
<sequence length="125" mass="13789">MKKKILFIMMFVMTLTGSYIGTTNAASSSGETMPEFSSVPPPRKSASTDQNIEIEAKAVGTPTPEIRWYKHGRRIVESDKYSIYYKDGRSTLTIKNAKISDSGVYEVVAENDLGKVSATCEILVL</sequence>
<dbReference type="SUPFAM" id="SSF48726">
    <property type="entry name" value="Immunoglobulin"/>
    <property type="match status" value="1"/>
</dbReference>
<comment type="subcellular location">
    <subcellularLocation>
        <location evidence="1">Cytoplasm</location>
    </subcellularLocation>
</comment>
<evidence type="ECO:0000256" key="3">
    <source>
        <dbReference type="ARBA" id="ARBA00006692"/>
    </source>
</evidence>
<feature type="domain" description="Ig-like" evidence="12">
    <location>
        <begin position="34"/>
        <end position="123"/>
    </location>
</feature>
<dbReference type="Proteomes" id="UP000031937">
    <property type="component" value="Unassembled WGS sequence"/>
</dbReference>
<name>A0AB34R9J1_9PORP</name>
<feature type="chain" id="PRO_5044296267" description="Ig-like domain-containing protein" evidence="11">
    <location>
        <begin position="26"/>
        <end position="125"/>
    </location>
</feature>